<sequence>MASPIVPGEVLIPTIDIEPFLSDPTSIEAQNVIDAVRQACQKTGFFQIVGHGISEDVQQRLLAASRKFFALKQEEKNKLDATTKIGRRGYDVLGAETLDNRILPDLKEGFWIGPEVPLDDPKVKDGRLFMGPNVWPDENLLPREAFRDHAEEYYEAIRSLALTMLKIVEQTLPHGAGMFDGFTDDHAVAVLRLLHYPPMPHKDSLKGKKQLGAGEHTDFGAITLLLQDENSGLEVLDPDTKEFIPVDPAPNTFVFNVGDMLSLFTGGEYRSSIHRVINKAQKDRYSVAFFYNGEVDFPLIPLSQRGVADKGEDILTVEKHLLKRTADAYEKSHKD</sequence>
<dbReference type="GO" id="GO:0051213">
    <property type="term" value="F:dioxygenase activity"/>
    <property type="evidence" value="ECO:0007669"/>
    <property type="project" value="UniProtKB-KW"/>
</dbReference>
<feature type="domain" description="Fe2OG dioxygenase" evidence="3">
    <location>
        <begin position="186"/>
        <end position="293"/>
    </location>
</feature>
<keyword evidence="2" id="KW-0560">Oxidoreductase</keyword>
<organism evidence="4 5">
    <name type="scientific">Cladobotryum mycophilum</name>
    <dbReference type="NCBI Taxonomy" id="491253"/>
    <lineage>
        <taxon>Eukaryota</taxon>
        <taxon>Fungi</taxon>
        <taxon>Dikarya</taxon>
        <taxon>Ascomycota</taxon>
        <taxon>Pezizomycotina</taxon>
        <taxon>Sordariomycetes</taxon>
        <taxon>Hypocreomycetidae</taxon>
        <taxon>Hypocreales</taxon>
        <taxon>Hypocreaceae</taxon>
        <taxon>Cladobotryum</taxon>
    </lineage>
</organism>
<dbReference type="PRINTS" id="PR00682">
    <property type="entry name" value="IPNSYNTHASE"/>
</dbReference>
<evidence type="ECO:0000256" key="2">
    <source>
        <dbReference type="RuleBase" id="RU003682"/>
    </source>
</evidence>
<protein>
    <submittedName>
        <fullName evidence="4">2-oxoglutarate-dependent dioxygenase citB</fullName>
    </submittedName>
</protein>
<dbReference type="EMBL" id="JAVFKD010000012">
    <property type="protein sequence ID" value="KAK5993523.1"/>
    <property type="molecule type" value="Genomic_DNA"/>
</dbReference>
<keyword evidence="2" id="KW-0479">Metal-binding</keyword>
<comment type="caution">
    <text evidence="4">The sequence shown here is derived from an EMBL/GenBank/DDBJ whole genome shotgun (WGS) entry which is preliminary data.</text>
</comment>
<evidence type="ECO:0000313" key="4">
    <source>
        <dbReference type="EMBL" id="KAK5993523.1"/>
    </source>
</evidence>
<name>A0ABR0SMW4_9HYPO</name>
<keyword evidence="5" id="KW-1185">Reference proteome</keyword>
<dbReference type="InterPro" id="IPR026992">
    <property type="entry name" value="DIOX_N"/>
</dbReference>
<dbReference type="InterPro" id="IPR044861">
    <property type="entry name" value="IPNS-like_FE2OG_OXY"/>
</dbReference>
<dbReference type="PROSITE" id="PS51471">
    <property type="entry name" value="FE2OG_OXY"/>
    <property type="match status" value="1"/>
</dbReference>
<evidence type="ECO:0000256" key="1">
    <source>
        <dbReference type="ARBA" id="ARBA00008056"/>
    </source>
</evidence>
<dbReference type="Proteomes" id="UP001338125">
    <property type="component" value="Unassembled WGS sequence"/>
</dbReference>
<evidence type="ECO:0000259" key="3">
    <source>
        <dbReference type="PROSITE" id="PS51471"/>
    </source>
</evidence>
<accession>A0ABR0SMW4</accession>
<dbReference type="InterPro" id="IPR027443">
    <property type="entry name" value="IPNS-like_sf"/>
</dbReference>
<reference evidence="4 5" key="1">
    <citation type="submission" date="2024-01" db="EMBL/GenBank/DDBJ databases">
        <title>Complete genome of Cladobotryum mycophilum ATHUM6906.</title>
        <authorList>
            <person name="Christinaki A.C."/>
            <person name="Myridakis A.I."/>
            <person name="Kouvelis V.N."/>
        </authorList>
    </citation>
    <scope>NUCLEOTIDE SEQUENCE [LARGE SCALE GENOMIC DNA]</scope>
    <source>
        <strain evidence="4 5">ATHUM6906</strain>
    </source>
</reference>
<dbReference type="Pfam" id="PF03171">
    <property type="entry name" value="2OG-FeII_Oxy"/>
    <property type="match status" value="1"/>
</dbReference>
<dbReference type="SUPFAM" id="SSF51197">
    <property type="entry name" value="Clavaminate synthase-like"/>
    <property type="match status" value="1"/>
</dbReference>
<dbReference type="InterPro" id="IPR005123">
    <property type="entry name" value="Oxoglu/Fe-dep_dioxygenase_dom"/>
</dbReference>
<comment type="similarity">
    <text evidence="1 2">Belongs to the iron/ascorbate-dependent oxidoreductase family.</text>
</comment>
<dbReference type="InterPro" id="IPR050231">
    <property type="entry name" value="Iron_ascorbate_oxido_reductase"/>
</dbReference>
<keyword evidence="4" id="KW-0223">Dioxygenase</keyword>
<keyword evidence="2" id="KW-0408">Iron</keyword>
<dbReference type="Pfam" id="PF14226">
    <property type="entry name" value="DIOX_N"/>
    <property type="match status" value="1"/>
</dbReference>
<evidence type="ECO:0000313" key="5">
    <source>
        <dbReference type="Proteomes" id="UP001338125"/>
    </source>
</evidence>
<gene>
    <name evidence="4" type="ORF">PT974_06955</name>
</gene>
<dbReference type="PANTHER" id="PTHR47990">
    <property type="entry name" value="2-OXOGLUTARATE (2OG) AND FE(II)-DEPENDENT OXYGENASE SUPERFAMILY PROTEIN-RELATED"/>
    <property type="match status" value="1"/>
</dbReference>
<proteinExistence type="inferred from homology"/>
<dbReference type="Gene3D" id="2.60.120.330">
    <property type="entry name" value="B-lactam Antibiotic, Isopenicillin N Synthase, Chain"/>
    <property type="match status" value="1"/>
</dbReference>